<dbReference type="Proteomes" id="UP000188268">
    <property type="component" value="Unassembled WGS sequence"/>
</dbReference>
<organism evidence="1 2">
    <name type="scientific">Corchorus capsularis</name>
    <name type="common">Jute</name>
    <dbReference type="NCBI Taxonomy" id="210143"/>
    <lineage>
        <taxon>Eukaryota</taxon>
        <taxon>Viridiplantae</taxon>
        <taxon>Streptophyta</taxon>
        <taxon>Embryophyta</taxon>
        <taxon>Tracheophyta</taxon>
        <taxon>Spermatophyta</taxon>
        <taxon>Magnoliopsida</taxon>
        <taxon>eudicotyledons</taxon>
        <taxon>Gunneridae</taxon>
        <taxon>Pentapetalae</taxon>
        <taxon>rosids</taxon>
        <taxon>malvids</taxon>
        <taxon>Malvales</taxon>
        <taxon>Malvaceae</taxon>
        <taxon>Grewioideae</taxon>
        <taxon>Apeibeae</taxon>
        <taxon>Corchorus</taxon>
    </lineage>
</organism>
<dbReference type="EMBL" id="AWWV01012519">
    <property type="protein sequence ID" value="OMO66555.1"/>
    <property type="molecule type" value="Genomic_DNA"/>
</dbReference>
<comment type="caution">
    <text evidence="1">The sequence shown here is derived from an EMBL/GenBank/DDBJ whole genome shotgun (WGS) entry which is preliminary data.</text>
</comment>
<accession>A0A1R3H884</accession>
<dbReference type="Gramene" id="OMO66555">
    <property type="protein sequence ID" value="OMO66555"/>
    <property type="gene ID" value="CCACVL1_21093"/>
</dbReference>
<name>A0A1R3H884_COCAP</name>
<keyword evidence="2" id="KW-1185">Reference proteome</keyword>
<sequence>MAKLWTPRDGKDWAQPKPKLTVFFSSSPRCKKK</sequence>
<evidence type="ECO:0000313" key="1">
    <source>
        <dbReference type="EMBL" id="OMO66555.1"/>
    </source>
</evidence>
<evidence type="ECO:0000313" key="2">
    <source>
        <dbReference type="Proteomes" id="UP000188268"/>
    </source>
</evidence>
<gene>
    <name evidence="1" type="ORF">CCACVL1_21093</name>
</gene>
<dbReference type="AlphaFoldDB" id="A0A1R3H884"/>
<protein>
    <submittedName>
        <fullName evidence="1">Uncharacterized protein</fullName>
    </submittedName>
</protein>
<reference evidence="1 2" key="1">
    <citation type="submission" date="2013-09" db="EMBL/GenBank/DDBJ databases">
        <title>Corchorus capsularis genome sequencing.</title>
        <authorList>
            <person name="Alam M."/>
            <person name="Haque M.S."/>
            <person name="Islam M.S."/>
            <person name="Emdad E.M."/>
            <person name="Islam M.M."/>
            <person name="Ahmed B."/>
            <person name="Halim A."/>
            <person name="Hossen Q.M.M."/>
            <person name="Hossain M.Z."/>
            <person name="Ahmed R."/>
            <person name="Khan M.M."/>
            <person name="Islam R."/>
            <person name="Rashid M.M."/>
            <person name="Khan S.A."/>
            <person name="Rahman M.S."/>
            <person name="Alam M."/>
        </authorList>
    </citation>
    <scope>NUCLEOTIDE SEQUENCE [LARGE SCALE GENOMIC DNA]</scope>
    <source>
        <strain evidence="2">cv. CVL-1</strain>
        <tissue evidence="1">Whole seedling</tissue>
    </source>
</reference>
<proteinExistence type="predicted"/>